<evidence type="ECO:0000313" key="1">
    <source>
        <dbReference type="EMBL" id="KAF1965264.1"/>
    </source>
</evidence>
<evidence type="ECO:0000313" key="2">
    <source>
        <dbReference type="Proteomes" id="UP000800036"/>
    </source>
</evidence>
<protein>
    <submittedName>
        <fullName evidence="1">Uncharacterized protein</fullName>
    </submittedName>
</protein>
<sequence>MTFSAKSPPSKFGRTKCMGTESLGMNLSGNLPTTTCVETPFSWLRSAPAAPFTKRTTAVVRPGTTEPLQLSPPRGTMKIRAALFFLRAAWKQMKAGINTRACISVARPLPGSCFSETTKQSCGCAKGCRRLSREMVLGRFTLGSWLLGVAQSAGTICGRNSQATALAALLLRVNISLACAPGPGGVCKRTEALQLWDMRRFDHGEVSDANAVRKRALD</sequence>
<accession>A0A6A5UKR2</accession>
<dbReference type="AlphaFoldDB" id="A0A6A5UKR2"/>
<dbReference type="EMBL" id="ML976765">
    <property type="protein sequence ID" value="KAF1965264.1"/>
    <property type="molecule type" value="Genomic_DNA"/>
</dbReference>
<organism evidence="1 2">
    <name type="scientific">Bimuria novae-zelandiae CBS 107.79</name>
    <dbReference type="NCBI Taxonomy" id="1447943"/>
    <lineage>
        <taxon>Eukaryota</taxon>
        <taxon>Fungi</taxon>
        <taxon>Dikarya</taxon>
        <taxon>Ascomycota</taxon>
        <taxon>Pezizomycotina</taxon>
        <taxon>Dothideomycetes</taxon>
        <taxon>Pleosporomycetidae</taxon>
        <taxon>Pleosporales</taxon>
        <taxon>Massarineae</taxon>
        <taxon>Didymosphaeriaceae</taxon>
        <taxon>Bimuria</taxon>
    </lineage>
</organism>
<proteinExistence type="predicted"/>
<gene>
    <name evidence="1" type="ORF">BU23DRAFT_604285</name>
</gene>
<name>A0A6A5UKR2_9PLEO</name>
<dbReference type="Proteomes" id="UP000800036">
    <property type="component" value="Unassembled WGS sequence"/>
</dbReference>
<keyword evidence="2" id="KW-1185">Reference proteome</keyword>
<reference evidence="1" key="1">
    <citation type="journal article" date="2020" name="Stud. Mycol.">
        <title>101 Dothideomycetes genomes: a test case for predicting lifestyles and emergence of pathogens.</title>
        <authorList>
            <person name="Haridas S."/>
            <person name="Albert R."/>
            <person name="Binder M."/>
            <person name="Bloem J."/>
            <person name="Labutti K."/>
            <person name="Salamov A."/>
            <person name="Andreopoulos B."/>
            <person name="Baker S."/>
            <person name="Barry K."/>
            <person name="Bills G."/>
            <person name="Bluhm B."/>
            <person name="Cannon C."/>
            <person name="Castanera R."/>
            <person name="Culley D."/>
            <person name="Daum C."/>
            <person name="Ezra D."/>
            <person name="Gonzalez J."/>
            <person name="Henrissat B."/>
            <person name="Kuo A."/>
            <person name="Liang C."/>
            <person name="Lipzen A."/>
            <person name="Lutzoni F."/>
            <person name="Magnuson J."/>
            <person name="Mondo S."/>
            <person name="Nolan M."/>
            <person name="Ohm R."/>
            <person name="Pangilinan J."/>
            <person name="Park H.-J."/>
            <person name="Ramirez L."/>
            <person name="Alfaro M."/>
            <person name="Sun H."/>
            <person name="Tritt A."/>
            <person name="Yoshinaga Y."/>
            <person name="Zwiers L.-H."/>
            <person name="Turgeon B."/>
            <person name="Goodwin S."/>
            <person name="Spatafora J."/>
            <person name="Crous P."/>
            <person name="Grigoriev I."/>
        </authorList>
    </citation>
    <scope>NUCLEOTIDE SEQUENCE</scope>
    <source>
        <strain evidence="1">CBS 107.79</strain>
    </source>
</reference>